<proteinExistence type="inferred from homology"/>
<evidence type="ECO:0000313" key="10">
    <source>
        <dbReference type="EMBL" id="WVZ49965.1"/>
    </source>
</evidence>
<dbReference type="PANTHER" id="PTHR12433">
    <property type="entry name" value="MEDIATOR OF RNA POLYMERASE II TRANSCRIPTION SUBUNIT 25"/>
    <property type="match status" value="1"/>
</dbReference>
<evidence type="ECO:0000256" key="5">
    <source>
        <dbReference type="ARBA" id="ARBA00022771"/>
    </source>
</evidence>
<dbReference type="CDD" id="cd22583">
    <property type="entry name" value="Rcat_RBR_ARI7-like"/>
    <property type="match status" value="1"/>
</dbReference>
<reference evidence="10 11" key="1">
    <citation type="submission" date="2024-02" db="EMBL/GenBank/DDBJ databases">
        <title>High-quality chromosome-scale genome assembly of Pensacola bahiagrass (Paspalum notatum Flugge var. saurae).</title>
        <authorList>
            <person name="Vega J.M."/>
            <person name="Podio M."/>
            <person name="Orjuela J."/>
            <person name="Siena L.A."/>
            <person name="Pessino S.C."/>
            <person name="Combes M.C."/>
            <person name="Mariac C."/>
            <person name="Albertini E."/>
            <person name="Pupilli F."/>
            <person name="Ortiz J.P.A."/>
            <person name="Leblanc O."/>
        </authorList>
    </citation>
    <scope>NUCLEOTIDE SEQUENCE [LARGE SCALE GENOMIC DNA]</scope>
    <source>
        <strain evidence="10">R1</strain>
        <tissue evidence="10">Leaf</tissue>
    </source>
</reference>
<dbReference type="InterPro" id="IPR044066">
    <property type="entry name" value="TRIAD_supradom"/>
</dbReference>
<sequence length="1269" mass="137514">MASSIDSGDGGGGGSKRRRQASGCAEDGDGDTSGRDKRRGLSLSPRSAGTDGGGDDDGSDAMYEYDDSDADDAGTSQDAALACDGARRYAVLTEADLRARQEADTASVAEVLSVPAGLAAALLRHFRWRAGRAQEEWFADGPRVRAALGLGPTDPEPLGAVAVATAPRVCGVCFDAHPAGRTRAAACAAHFYCDACWRGYVRAAVGDGARCVALRCPDPGCAAPVVRELVDAVLEAGAEEEEEDCRGRYARFWLRSYVEEGGGRVKWCPGPGCARAVEVLGDGAAEAPADVFCACGHGFCWRCNEEAHRPVPCGTVRAWLSKNSSDAETANWVLVNTKHCPECRRPIEKNQGCNHMTCRAPCRHQFCWLCLDPWNDHRGCSRFDSRQRPQQQQARSGKAVGGQEEEEARRRQAKASLDRYLYHYERWAANGKSLHKALADMDQLERSELERMARAVDLPATDLGFVTEAYRQVADGRRVLRWVHAYGYFLDPERDATKRVLFEDLQSQANRWLECLHACAELERKDLFSAASNGESAVAAEMFRAYREKVANLTGVTRKFLRNLVEAFETDLPEVATPPSVVQTVNGPTMGPQTVRLGGIISTTAVSNVASQGLSTRQASSSSSLISQEANIAIDGVQEHIPIMNPVRPGGHSSLLSYLSQVQLMNSAFFGGSTSMELPDAGAAPIQVHMSNMISTGVTSTPSTSGPVQPIGNQPIVQSTALGFSGSNTRTELGNSDLDGSSSHLNIMVLGQSAKPVPQGPMTGLQLGQSAIGANQNVISGLRPTTLSSAPAKYAKIWEGYSNATTPETLVVDWPEGMHIARLISQEHMNNKQYAGRADFLVFRTLNQHGFLQQLQEKKLCAVITLPSQTLLLSMSEKESRMIGMLFPLDMVVFKPQMSTQPQPMEQQQELQQHHMHMQPLGLPLQEQPWTQPQMQPMQKQQNYVKLWEGYRSRTASEIKYVGTADFLVFRTLTEHGFLQQLQEKKLCAVIVLPTQTLLLSMSDKANRMIGMLFPGDMVVFKPQVSSVQEPTMQLQQQQPLQQQLHQQQQLLQQQYMQMQPQTCSRVARKHAYCSPHISGTYEQQTICWSRRLSGVPDFESAWCAVITLPSQTLLLSMSEKQSRMIGMLFPQCAVIVLPSQTLLLSMSDKANRHGVVQTTGVVNSGANNANAAAAAATTSPTATATAAAIHADTATGPPSAAAAAPADAAAAAAADATQATTPTTNAERISNGYIVANAASAFIRLRVQWSGGQHAYTMGACSYTCTAK</sequence>
<keyword evidence="2" id="KW-0808">Transferase</keyword>
<accession>A0AAQ3SI40</accession>
<organism evidence="10 11">
    <name type="scientific">Paspalum notatum var. saurae</name>
    <dbReference type="NCBI Taxonomy" id="547442"/>
    <lineage>
        <taxon>Eukaryota</taxon>
        <taxon>Viridiplantae</taxon>
        <taxon>Streptophyta</taxon>
        <taxon>Embryophyta</taxon>
        <taxon>Tracheophyta</taxon>
        <taxon>Spermatophyta</taxon>
        <taxon>Magnoliopsida</taxon>
        <taxon>Liliopsida</taxon>
        <taxon>Poales</taxon>
        <taxon>Poaceae</taxon>
        <taxon>PACMAD clade</taxon>
        <taxon>Panicoideae</taxon>
        <taxon>Andropogonodae</taxon>
        <taxon>Paspaleae</taxon>
        <taxon>Paspalinae</taxon>
        <taxon>Paspalum</taxon>
    </lineage>
</organism>
<keyword evidence="4" id="KW-0677">Repeat</keyword>
<dbReference type="Pfam" id="PF22191">
    <property type="entry name" value="IBR_1"/>
    <property type="match status" value="1"/>
</dbReference>
<dbReference type="GO" id="GO:0016592">
    <property type="term" value="C:mediator complex"/>
    <property type="evidence" value="ECO:0007669"/>
    <property type="project" value="TreeGrafter"/>
</dbReference>
<dbReference type="PROSITE" id="PS00518">
    <property type="entry name" value="ZF_RING_1"/>
    <property type="match status" value="1"/>
</dbReference>
<keyword evidence="7" id="KW-0862">Zinc</keyword>
<dbReference type="GO" id="GO:0008270">
    <property type="term" value="F:zinc ion binding"/>
    <property type="evidence" value="ECO:0007669"/>
    <property type="project" value="UniProtKB-KW"/>
</dbReference>
<evidence type="ECO:0000256" key="1">
    <source>
        <dbReference type="ARBA" id="ARBA00005884"/>
    </source>
</evidence>
<dbReference type="InterPro" id="IPR017907">
    <property type="entry name" value="Znf_RING_CS"/>
</dbReference>
<keyword evidence="3" id="KW-0479">Metal-binding</keyword>
<dbReference type="EMBL" id="CP144745">
    <property type="protein sequence ID" value="WVZ49965.1"/>
    <property type="molecule type" value="Genomic_DNA"/>
</dbReference>
<feature type="compositionally biased region" description="Acidic residues" evidence="8">
    <location>
        <begin position="53"/>
        <end position="72"/>
    </location>
</feature>
<dbReference type="FunFam" id="1.20.120.1750:FF:000027">
    <property type="entry name" value="RBR-type E3 ubiquitin transferase"/>
    <property type="match status" value="1"/>
</dbReference>
<gene>
    <name evidence="10" type="ORF">U9M48_001276</name>
</gene>
<dbReference type="GO" id="GO:0005667">
    <property type="term" value="C:transcription regulator complex"/>
    <property type="evidence" value="ECO:0007669"/>
    <property type="project" value="TreeGrafter"/>
</dbReference>
<evidence type="ECO:0000256" key="7">
    <source>
        <dbReference type="ARBA" id="ARBA00022833"/>
    </source>
</evidence>
<dbReference type="InterPro" id="IPR002867">
    <property type="entry name" value="IBR_dom"/>
</dbReference>
<dbReference type="CDD" id="cd20346">
    <property type="entry name" value="BRcat_RBR_ANKIB1"/>
    <property type="match status" value="1"/>
</dbReference>
<evidence type="ECO:0000256" key="4">
    <source>
        <dbReference type="ARBA" id="ARBA00022737"/>
    </source>
</evidence>
<dbReference type="GO" id="GO:0045944">
    <property type="term" value="P:positive regulation of transcription by RNA polymerase II"/>
    <property type="evidence" value="ECO:0007669"/>
    <property type="project" value="TreeGrafter"/>
</dbReference>
<keyword evidence="5" id="KW-0863">Zinc-finger</keyword>
<evidence type="ECO:0000313" key="11">
    <source>
        <dbReference type="Proteomes" id="UP001341281"/>
    </source>
</evidence>
<dbReference type="Proteomes" id="UP001341281">
    <property type="component" value="Chromosome 01"/>
</dbReference>
<dbReference type="Gene3D" id="3.30.40.10">
    <property type="entry name" value="Zinc/RING finger domain, C3HC4 (zinc finger)"/>
    <property type="match status" value="1"/>
</dbReference>
<evidence type="ECO:0000256" key="3">
    <source>
        <dbReference type="ARBA" id="ARBA00022723"/>
    </source>
</evidence>
<evidence type="ECO:0000259" key="9">
    <source>
        <dbReference type="PROSITE" id="PS51873"/>
    </source>
</evidence>
<dbReference type="PROSITE" id="PS51873">
    <property type="entry name" value="TRIAD"/>
    <property type="match status" value="1"/>
</dbReference>
<dbReference type="InterPro" id="IPR048962">
    <property type="entry name" value="ARIH1-like_UBL"/>
</dbReference>
<feature type="region of interest" description="Disordered" evidence="8">
    <location>
        <begin position="383"/>
        <end position="409"/>
    </location>
</feature>
<dbReference type="Pfam" id="PF21235">
    <property type="entry name" value="UBA_ARI1"/>
    <property type="match status" value="1"/>
</dbReference>
<dbReference type="Gene3D" id="1.20.120.1750">
    <property type="match status" value="1"/>
</dbReference>
<dbReference type="PANTHER" id="PTHR12433:SF11">
    <property type="entry name" value="MEDIATOR OF RNA POLYMERASE II TRANSCRIPTION SUBUNIT 25"/>
    <property type="match status" value="1"/>
</dbReference>
<evidence type="ECO:0000256" key="2">
    <source>
        <dbReference type="ARBA" id="ARBA00022679"/>
    </source>
</evidence>
<comment type="similarity">
    <text evidence="1">Belongs to the RBR family. Ariadne subfamily.</text>
</comment>
<protein>
    <recommendedName>
        <fullName evidence="9">RING-type domain-containing protein</fullName>
    </recommendedName>
</protein>
<evidence type="ECO:0000256" key="6">
    <source>
        <dbReference type="ARBA" id="ARBA00022786"/>
    </source>
</evidence>
<name>A0AAQ3SI40_PASNO</name>
<dbReference type="SMART" id="SM00647">
    <property type="entry name" value="IBR"/>
    <property type="match status" value="2"/>
</dbReference>
<dbReference type="GO" id="GO:0016740">
    <property type="term" value="F:transferase activity"/>
    <property type="evidence" value="ECO:0007669"/>
    <property type="project" value="UniProtKB-KW"/>
</dbReference>
<keyword evidence="6" id="KW-0833">Ubl conjugation pathway</keyword>
<dbReference type="Pfam" id="PF01485">
    <property type="entry name" value="IBR"/>
    <property type="match status" value="1"/>
</dbReference>
<dbReference type="SUPFAM" id="SSF57850">
    <property type="entry name" value="RING/U-box"/>
    <property type="match status" value="3"/>
</dbReference>
<feature type="region of interest" description="Disordered" evidence="8">
    <location>
        <begin position="1"/>
        <end position="76"/>
    </location>
</feature>
<feature type="domain" description="RING-type" evidence="9">
    <location>
        <begin position="166"/>
        <end position="384"/>
    </location>
</feature>
<dbReference type="InterPro" id="IPR013083">
    <property type="entry name" value="Znf_RING/FYVE/PHD"/>
</dbReference>
<keyword evidence="11" id="KW-1185">Reference proteome</keyword>
<dbReference type="AlphaFoldDB" id="A0AAQ3SI40"/>
<evidence type="ECO:0000256" key="8">
    <source>
        <dbReference type="SAM" id="MobiDB-lite"/>
    </source>
</evidence>